<evidence type="ECO:0000256" key="6">
    <source>
        <dbReference type="ARBA" id="ARBA00022771"/>
    </source>
</evidence>
<dbReference type="STRING" id="104452.A0A0L7LBY3"/>
<dbReference type="GO" id="GO:0003677">
    <property type="term" value="F:DNA binding"/>
    <property type="evidence" value="ECO:0007669"/>
    <property type="project" value="InterPro"/>
</dbReference>
<keyword evidence="6" id="KW-0863">Zinc-finger</keyword>
<dbReference type="CDD" id="cd08001">
    <property type="entry name" value="WGR_PARP1_like"/>
    <property type="match status" value="1"/>
</dbReference>
<dbReference type="InterPro" id="IPR001510">
    <property type="entry name" value="Znf_PARP"/>
</dbReference>
<evidence type="ECO:0000313" key="13">
    <source>
        <dbReference type="EMBL" id="KOB72904.1"/>
    </source>
</evidence>
<gene>
    <name evidence="13" type="ORF">OBRU01_03957</name>
</gene>
<name>A0A0L7LBY3_OPEBR</name>
<evidence type="ECO:0000256" key="9">
    <source>
        <dbReference type="ARBA" id="ARBA00023242"/>
    </source>
</evidence>
<dbReference type="Gene3D" id="3.40.50.10190">
    <property type="entry name" value="BRCT domain"/>
    <property type="match status" value="1"/>
</dbReference>
<proteinExistence type="predicted"/>
<dbReference type="InterPro" id="IPR036420">
    <property type="entry name" value="BRCT_dom_sf"/>
</dbReference>
<evidence type="ECO:0000256" key="8">
    <source>
        <dbReference type="ARBA" id="ARBA00023027"/>
    </source>
</evidence>
<evidence type="ECO:0000256" key="1">
    <source>
        <dbReference type="ARBA" id="ARBA00004123"/>
    </source>
</evidence>
<accession>A0A0L7LBY3</accession>
<dbReference type="Pfam" id="PF05406">
    <property type="entry name" value="WGR"/>
    <property type="match status" value="1"/>
</dbReference>
<dbReference type="GO" id="GO:0006302">
    <property type="term" value="P:double-strand break repair"/>
    <property type="evidence" value="ECO:0007669"/>
    <property type="project" value="TreeGrafter"/>
</dbReference>
<dbReference type="SMART" id="SM01336">
    <property type="entry name" value="zf-PARP"/>
    <property type="match status" value="1"/>
</dbReference>
<dbReference type="Gene3D" id="3.30.1740.10">
    <property type="entry name" value="Zinc finger, PARP-type"/>
    <property type="match status" value="1"/>
</dbReference>
<evidence type="ECO:0000256" key="7">
    <source>
        <dbReference type="ARBA" id="ARBA00022833"/>
    </source>
</evidence>
<organism evidence="13 14">
    <name type="scientific">Operophtera brumata</name>
    <name type="common">Winter moth</name>
    <name type="synonym">Phalaena brumata</name>
    <dbReference type="NCBI Taxonomy" id="104452"/>
    <lineage>
        <taxon>Eukaryota</taxon>
        <taxon>Metazoa</taxon>
        <taxon>Ecdysozoa</taxon>
        <taxon>Arthropoda</taxon>
        <taxon>Hexapoda</taxon>
        <taxon>Insecta</taxon>
        <taxon>Pterygota</taxon>
        <taxon>Neoptera</taxon>
        <taxon>Endopterygota</taxon>
        <taxon>Lepidoptera</taxon>
        <taxon>Glossata</taxon>
        <taxon>Ditrysia</taxon>
        <taxon>Geometroidea</taxon>
        <taxon>Geometridae</taxon>
        <taxon>Larentiinae</taxon>
        <taxon>Operophtera</taxon>
    </lineage>
</organism>
<keyword evidence="7" id="KW-0862">Zinc</keyword>
<evidence type="ECO:0000256" key="3">
    <source>
        <dbReference type="ARBA" id="ARBA00022676"/>
    </source>
</evidence>
<keyword evidence="4" id="KW-0808">Transferase</keyword>
<evidence type="ECO:0000259" key="11">
    <source>
        <dbReference type="PROSITE" id="PS50064"/>
    </source>
</evidence>
<dbReference type="InterPro" id="IPR036930">
    <property type="entry name" value="WGR_dom_sf"/>
</dbReference>
<dbReference type="InterPro" id="IPR050800">
    <property type="entry name" value="ARTD/PARP"/>
</dbReference>
<comment type="caution">
    <text evidence="13">The sequence shown here is derived from an EMBL/GenBank/DDBJ whole genome shotgun (WGS) entry which is preliminary data.</text>
</comment>
<dbReference type="SUPFAM" id="SSF57716">
    <property type="entry name" value="Glucocorticoid receptor-like (DNA-binding domain)"/>
    <property type="match status" value="1"/>
</dbReference>
<dbReference type="EC" id="2.4.2.30" evidence="2"/>
<comment type="subcellular location">
    <subcellularLocation>
        <location evidence="1">Nucleus</location>
    </subcellularLocation>
</comment>
<evidence type="ECO:0000256" key="10">
    <source>
        <dbReference type="ARBA" id="ARBA00033987"/>
    </source>
</evidence>
<feature type="non-terminal residue" evidence="13">
    <location>
        <position position="1"/>
    </location>
</feature>
<keyword evidence="9" id="KW-0539">Nucleus</keyword>
<dbReference type="Proteomes" id="UP000037510">
    <property type="component" value="Unassembled WGS sequence"/>
</dbReference>
<dbReference type="InterPro" id="IPR008893">
    <property type="entry name" value="WGR_domain"/>
</dbReference>
<evidence type="ECO:0000256" key="4">
    <source>
        <dbReference type="ARBA" id="ARBA00022679"/>
    </source>
</evidence>
<dbReference type="PROSITE" id="PS51977">
    <property type="entry name" value="WGR"/>
    <property type="match status" value="1"/>
</dbReference>
<dbReference type="PANTHER" id="PTHR10459">
    <property type="entry name" value="DNA LIGASE"/>
    <property type="match status" value="1"/>
</dbReference>
<keyword evidence="14" id="KW-1185">Reference proteome</keyword>
<protein>
    <recommendedName>
        <fullName evidence="2">NAD(+) ADP-ribosyltransferase</fullName>
        <ecNumber evidence="2">2.4.2.30</ecNumber>
    </recommendedName>
</protein>
<dbReference type="SUPFAM" id="SSF142921">
    <property type="entry name" value="WGR domain-like"/>
    <property type="match status" value="1"/>
</dbReference>
<sequence>DEVRICKVVFDTEVGSKYGGQPLWHHVKCFNERRSALLYFAGGESLPGFKTLAKADQAMVKKEKNKEKKMEKQNKLFHKHRAALAGFKKHDFEDPKRQPMTIPSVYKSMDAFRKFKPKVDVRLFSAAPRPVMVFIKDEVKTEEKNLPIPPLKNLQFFLYGKLKDKEGTKRRILKLGGLVVSKLTDTTVAVVSTKQDVVEASFLDKIDPQTGTIANTLQLIKEHNITEWGSDDEAHVYKDYDDTKYTVTLCQTDVVAQKNSYYKLQVLERDDKKKYYLFRSWGRIGTKIGGHKLEDCRSAEDAVQQFENLYMEKTENPWECRDMFEKLARTKLSMLPTGLTLCCPHNIEIRGKENHKHRLLERELIRNRLDDAAKCGGLIAFNISEKQKEIRFREEIRIFSSSRAFL</sequence>
<feature type="domain" description="PARP-type" evidence="11">
    <location>
        <begin position="1"/>
        <end position="62"/>
    </location>
</feature>
<dbReference type="PROSITE" id="PS50064">
    <property type="entry name" value="ZF_PARP_2"/>
    <property type="match status" value="1"/>
</dbReference>
<evidence type="ECO:0000313" key="14">
    <source>
        <dbReference type="Proteomes" id="UP000037510"/>
    </source>
</evidence>
<dbReference type="GO" id="GO:0005730">
    <property type="term" value="C:nucleolus"/>
    <property type="evidence" value="ECO:0007669"/>
    <property type="project" value="TreeGrafter"/>
</dbReference>
<dbReference type="AlphaFoldDB" id="A0A0L7LBY3"/>
<comment type="catalytic activity">
    <reaction evidence="10">
        <text>NAD(+) + (ADP-D-ribosyl)n-acceptor = nicotinamide + (ADP-D-ribosyl)n+1-acceptor + H(+).</text>
        <dbReference type="EC" id="2.4.2.30"/>
    </reaction>
</comment>
<keyword evidence="5" id="KW-0479">Metal-binding</keyword>
<dbReference type="GO" id="GO:0070212">
    <property type="term" value="P:protein poly-ADP-ribosylation"/>
    <property type="evidence" value="ECO:0007669"/>
    <property type="project" value="TreeGrafter"/>
</dbReference>
<dbReference type="GO" id="GO:0003950">
    <property type="term" value="F:NAD+ poly-ADP-ribosyltransferase activity"/>
    <property type="evidence" value="ECO:0007669"/>
    <property type="project" value="UniProtKB-EC"/>
</dbReference>
<reference evidence="13 14" key="1">
    <citation type="journal article" date="2015" name="Genome Biol. Evol.">
        <title>The genome of winter moth (Operophtera brumata) provides a genomic perspective on sexual dimorphism and phenology.</title>
        <authorList>
            <person name="Derks M.F."/>
            <person name="Smit S."/>
            <person name="Salis L."/>
            <person name="Schijlen E."/>
            <person name="Bossers A."/>
            <person name="Mateman C."/>
            <person name="Pijl A.S."/>
            <person name="de Ridder D."/>
            <person name="Groenen M.A."/>
            <person name="Visser M.E."/>
            <person name="Megens H.J."/>
        </authorList>
    </citation>
    <scope>NUCLEOTIDE SEQUENCE [LARGE SCALE GENOMIC DNA]</scope>
    <source>
        <strain evidence="13">WM2013NL</strain>
        <tissue evidence="13">Head and thorax</tissue>
    </source>
</reference>
<keyword evidence="3" id="KW-0328">Glycosyltransferase</keyword>
<evidence type="ECO:0000259" key="12">
    <source>
        <dbReference type="PROSITE" id="PS51977"/>
    </source>
</evidence>
<dbReference type="SMART" id="SM00773">
    <property type="entry name" value="WGR"/>
    <property type="match status" value="1"/>
</dbReference>
<keyword evidence="8" id="KW-0520">NAD</keyword>
<dbReference type="InterPro" id="IPR036957">
    <property type="entry name" value="Znf_PARP_sf"/>
</dbReference>
<dbReference type="PANTHER" id="PTHR10459:SF60">
    <property type="entry name" value="POLY [ADP-RIBOSE] POLYMERASE 2"/>
    <property type="match status" value="1"/>
</dbReference>
<dbReference type="GO" id="GO:1990404">
    <property type="term" value="F:NAD+-protein mono-ADP-ribosyltransferase activity"/>
    <property type="evidence" value="ECO:0007669"/>
    <property type="project" value="TreeGrafter"/>
</dbReference>
<dbReference type="EMBL" id="JTDY01001778">
    <property type="protein sequence ID" value="KOB72904.1"/>
    <property type="molecule type" value="Genomic_DNA"/>
</dbReference>
<evidence type="ECO:0000256" key="5">
    <source>
        <dbReference type="ARBA" id="ARBA00022723"/>
    </source>
</evidence>
<evidence type="ECO:0000256" key="2">
    <source>
        <dbReference type="ARBA" id="ARBA00012020"/>
    </source>
</evidence>
<dbReference type="GO" id="GO:0008270">
    <property type="term" value="F:zinc ion binding"/>
    <property type="evidence" value="ECO:0007669"/>
    <property type="project" value="UniProtKB-KW"/>
</dbReference>
<feature type="domain" description="WGR" evidence="12">
    <location>
        <begin position="233"/>
        <end position="331"/>
    </location>
</feature>